<gene>
    <name evidence="1" type="ORF">BamMEX5DRAFT_6876</name>
</gene>
<comment type="caution">
    <text evidence="1">The sequence shown here is derived from an EMBL/GenBank/DDBJ whole genome shotgun (WGS) entry which is preliminary data.</text>
</comment>
<dbReference type="Proteomes" id="UP000004814">
    <property type="component" value="Unassembled WGS sequence"/>
</dbReference>
<protein>
    <submittedName>
        <fullName evidence="1">Uncharacterized protein</fullName>
    </submittedName>
</protein>
<accession>B1TGG0</accession>
<sequence>MVETSLGGAFFVITSLAALFYCKPYVAPYLGLAG</sequence>
<name>B1TGG0_9BURK</name>
<dbReference type="EMBL" id="ABLK01000498">
    <property type="protein sequence ID" value="EDT37343.1"/>
    <property type="molecule type" value="Genomic_DNA"/>
</dbReference>
<dbReference type="AlphaFoldDB" id="B1TGG0"/>
<evidence type="ECO:0000313" key="2">
    <source>
        <dbReference type="Proteomes" id="UP000004814"/>
    </source>
</evidence>
<reference evidence="1 2" key="1">
    <citation type="submission" date="2008-03" db="EMBL/GenBank/DDBJ databases">
        <title>Sequencing of the draft genome and assembly of Burkholderia ambifaria MEX-5.</title>
        <authorList>
            <consortium name="US DOE Joint Genome Institute (JGI-PGF)"/>
            <person name="Copeland A."/>
            <person name="Lucas S."/>
            <person name="Lapidus A."/>
            <person name="Glavina del Rio T."/>
            <person name="Dalin E."/>
            <person name="Tice H."/>
            <person name="Bruce D."/>
            <person name="Goodwin L."/>
            <person name="Pitluck S."/>
            <person name="Larimer F."/>
            <person name="Land M.L."/>
            <person name="Hauser L."/>
            <person name="Tiedje J."/>
            <person name="Richardson P."/>
        </authorList>
    </citation>
    <scope>NUCLEOTIDE SEQUENCE [LARGE SCALE GENOMIC DNA]</scope>
    <source>
        <strain evidence="1 2">MEX-5</strain>
    </source>
</reference>
<proteinExistence type="predicted"/>
<organism evidence="1 2">
    <name type="scientific">Burkholderia ambifaria MEX-5</name>
    <dbReference type="NCBI Taxonomy" id="396597"/>
    <lineage>
        <taxon>Bacteria</taxon>
        <taxon>Pseudomonadati</taxon>
        <taxon>Pseudomonadota</taxon>
        <taxon>Betaproteobacteria</taxon>
        <taxon>Burkholderiales</taxon>
        <taxon>Burkholderiaceae</taxon>
        <taxon>Burkholderia</taxon>
        <taxon>Burkholderia cepacia complex</taxon>
    </lineage>
</organism>
<evidence type="ECO:0000313" key="1">
    <source>
        <dbReference type="EMBL" id="EDT37343.1"/>
    </source>
</evidence>